<dbReference type="EMBL" id="JAKZGS010000028">
    <property type="protein sequence ID" value="MCH7400093.1"/>
    <property type="molecule type" value="Genomic_DNA"/>
</dbReference>
<evidence type="ECO:0000313" key="2">
    <source>
        <dbReference type="Proteomes" id="UP001165488"/>
    </source>
</evidence>
<keyword evidence="2" id="KW-1185">Reference proteome</keyword>
<evidence type="ECO:0000313" key="1">
    <source>
        <dbReference type="EMBL" id="MCH7400093.1"/>
    </source>
</evidence>
<protein>
    <recommendedName>
        <fullName evidence="3">Terminase</fullName>
    </recommendedName>
</protein>
<gene>
    <name evidence="1" type="ORF">MM236_19010</name>
</gene>
<reference evidence="1" key="1">
    <citation type="submission" date="2022-03" db="EMBL/GenBank/DDBJ databases">
        <title>De novo assembled genomes of Belliella spp. (Cyclobacteriaceae) strains.</title>
        <authorList>
            <person name="Szabo A."/>
            <person name="Korponai K."/>
            <person name="Felfoldi T."/>
        </authorList>
    </citation>
    <scope>NUCLEOTIDE SEQUENCE</scope>
    <source>
        <strain evidence="1">DSM 107340</strain>
    </source>
</reference>
<organism evidence="1 2">
    <name type="scientific">Belliella calami</name>
    <dbReference type="NCBI Taxonomy" id="2923436"/>
    <lineage>
        <taxon>Bacteria</taxon>
        <taxon>Pseudomonadati</taxon>
        <taxon>Bacteroidota</taxon>
        <taxon>Cytophagia</taxon>
        <taxon>Cytophagales</taxon>
        <taxon>Cyclobacteriaceae</taxon>
        <taxon>Belliella</taxon>
    </lineage>
</organism>
<accession>A0ABS9UUC3</accession>
<dbReference type="RefSeq" id="WP_241276586.1">
    <property type="nucleotide sequence ID" value="NZ_JAKZGS010000028.1"/>
</dbReference>
<proteinExistence type="predicted"/>
<dbReference type="Proteomes" id="UP001165488">
    <property type="component" value="Unassembled WGS sequence"/>
</dbReference>
<sequence>MRAIAYDMYQSQIGVRISYLISDADKKHPNSLELTSYDAYKQRSCRVPGFRLKSGKGPGNEALVSWEAMPHEWKEMCKSKFGDPSVDYNPLEKHFQISPEAKAYYDNFQFDNDEYLTPEQKKKYTLNASVMESIIRLKSDRLAQRKSRGGSIRGIWDTLANDTVAFNDRLKALGHGQHTLPGSVKRLRMRHDNFLKFKYEEFVDKRNNNNNAQVVTPVMIELWQAIFAGQRNRKPTYIEVALRYEAFLKGDLDIINNQTGELFNPNNPEYRPASESSVYSYQAAWAQRAVSFSLRSGDNQKFKAAFDPWHRLKQPEFAGSMISIDDRQPPFEYAPGKRMWFYNAIDLGSEAFTCWVWGDTKEGIIEEFYRQIVRNYMAWGLKLPYELECEMSLNSSYKDNLLANGAMFQQVRIEANNARGKRIEAYYRQLRYGFEKEEDGWIARPFAISESNQKGAGKLPILPKDQIVQNALRAIENWNNTLHSDQNLNPGMTRWEVFMEKQHPELTETNWAGILPHIGYETKSSMNLGRIILQGKHRVVGYDGEVALGAKLINILKRIEGKDLIVKWLDDHEGNVLKSLVYDLEGNQICELLGDLGYNRSTLERKGKVDEEQNREIMSAYAATVQGYIRRNAHQIESVTLIEKPKQTKKAFVMPGLAKYTESKREPEVLESEEVINDQQYTKKYSTSTADRF</sequence>
<evidence type="ECO:0008006" key="3">
    <source>
        <dbReference type="Google" id="ProtNLM"/>
    </source>
</evidence>
<name>A0ABS9UUC3_9BACT</name>
<comment type="caution">
    <text evidence="1">The sequence shown here is derived from an EMBL/GenBank/DDBJ whole genome shotgun (WGS) entry which is preliminary data.</text>
</comment>